<protein>
    <submittedName>
        <fullName evidence="2">General secretion pathway protein GspK</fullName>
    </submittedName>
</protein>
<evidence type="ECO:0000256" key="1">
    <source>
        <dbReference type="SAM" id="Phobius"/>
    </source>
</evidence>
<evidence type="ECO:0000313" key="2">
    <source>
        <dbReference type="EMBL" id="MBA6414270.1"/>
    </source>
</evidence>
<gene>
    <name evidence="2" type="ORF">H2508_14235</name>
</gene>
<keyword evidence="1" id="KW-1133">Transmembrane helix</keyword>
<proteinExistence type="predicted"/>
<keyword evidence="1" id="KW-0812">Transmembrane</keyword>
<keyword evidence="3" id="KW-1185">Reference proteome</keyword>
<dbReference type="Proteomes" id="UP000539350">
    <property type="component" value="Unassembled WGS sequence"/>
</dbReference>
<dbReference type="AlphaFoldDB" id="A0A7W2TYH4"/>
<dbReference type="RefSeq" id="WP_182175219.1">
    <property type="nucleotide sequence ID" value="NZ_JACFXU010000018.1"/>
</dbReference>
<feature type="transmembrane region" description="Helical" evidence="1">
    <location>
        <begin position="23"/>
        <end position="43"/>
    </location>
</feature>
<accession>A0A7W2TYH4</accession>
<evidence type="ECO:0000313" key="3">
    <source>
        <dbReference type="Proteomes" id="UP000539350"/>
    </source>
</evidence>
<organism evidence="2 3">
    <name type="scientific">Sediminihaliea albiluteola</name>
    <dbReference type="NCBI Taxonomy" id="2758564"/>
    <lineage>
        <taxon>Bacteria</taxon>
        <taxon>Pseudomonadati</taxon>
        <taxon>Pseudomonadota</taxon>
        <taxon>Gammaproteobacteria</taxon>
        <taxon>Cellvibrionales</taxon>
        <taxon>Halieaceae</taxon>
        <taxon>Sediminihaliea</taxon>
    </lineage>
</organism>
<dbReference type="EMBL" id="JACFXU010000018">
    <property type="protein sequence ID" value="MBA6414270.1"/>
    <property type="molecule type" value="Genomic_DNA"/>
</dbReference>
<keyword evidence="1" id="KW-0472">Membrane</keyword>
<sequence length="281" mass="30046">MVVAIAAEYSAAPKRLPNKQGGVALAIVLWFLAGMSLLVAGIVHMGRMDVKMAQVHSSQAKVVAAGDGAIHLMMATFLRDPSRRDQEQLQLSANFELGALPVRVRMVPASGLVDIYHAPPNLLAALFAARGALEPAEAEQLAKSVLELRARTFSKLVSPEDLLRVPGFNRALLDALRDDIRAVQGGGGLSWAKAPAEVLAALEQVDPQRVAAIAAKRDATELGQEMAAGESLFRVDAIVDLGGQQWLRRRWVKMESGGSGGSELPWSFMRTESPRVAGNGI</sequence>
<name>A0A7W2TYH4_9GAMM</name>
<reference evidence="2 3" key="1">
    <citation type="submission" date="2020-07" db="EMBL/GenBank/DDBJ databases">
        <title>Halieaceae bacterium, F7430, whole genome shotgun sequencing project.</title>
        <authorList>
            <person name="Jiang S."/>
            <person name="Liu Z.W."/>
            <person name="Du Z.J."/>
        </authorList>
    </citation>
    <scope>NUCLEOTIDE SEQUENCE [LARGE SCALE GENOMIC DNA]</scope>
    <source>
        <strain evidence="2 3">F7430</strain>
    </source>
</reference>
<comment type="caution">
    <text evidence="2">The sequence shown here is derived from an EMBL/GenBank/DDBJ whole genome shotgun (WGS) entry which is preliminary data.</text>
</comment>